<sequence>MAESKVYLFTGPEAGEKSDAINVLREDAVKKNGSIDEYKYYATDTRITDVVSQLRNASLFSPALFIVLRNAESIKLKSDTDLLSDWVKASSDSPNVLVLVSDENSVDKKLESKIPAANKKIFWEMFENQKPQWLQNFLRKNGYSADAEAIELILDMVENNTESLRSECSRFFYCFEKGHRISVSDVEKILAHNRTENAFTLFEAMADSSRSPAQRLETSLDILQKIRASRDSNSVALISGLLYSFRQLRTWHVLHSGSKTPSEQELRAAGFIGKKNQARYMSAARVWGFGTVSSIIALLDSSDIENRETGAALEDTRLFMAIYSIVIKNGLFFSEYSDF</sequence>
<evidence type="ECO:0000256" key="4">
    <source>
        <dbReference type="ARBA" id="ARBA00022932"/>
    </source>
</evidence>
<protein>
    <submittedName>
        <fullName evidence="5">DNA polymerase III subunit delta</fullName>
        <ecNumber evidence="5">2.7.7.7</ecNumber>
    </submittedName>
</protein>
<dbReference type="InterPro" id="IPR027417">
    <property type="entry name" value="P-loop_NTPase"/>
</dbReference>
<dbReference type="PANTHER" id="PTHR34388">
    <property type="entry name" value="DNA POLYMERASE III SUBUNIT DELTA"/>
    <property type="match status" value="1"/>
</dbReference>
<dbReference type="KEGG" id="tper:IWA51_11320"/>
<proteinExistence type="predicted"/>
<dbReference type="EMBL" id="CP064936">
    <property type="protein sequence ID" value="QQA00828.1"/>
    <property type="molecule type" value="Genomic_DNA"/>
</dbReference>
<dbReference type="PANTHER" id="PTHR34388:SF1">
    <property type="entry name" value="DNA POLYMERASE III SUBUNIT DELTA"/>
    <property type="match status" value="1"/>
</dbReference>
<dbReference type="GO" id="GO:0009360">
    <property type="term" value="C:DNA polymerase III complex"/>
    <property type="evidence" value="ECO:0007669"/>
    <property type="project" value="TreeGrafter"/>
</dbReference>
<dbReference type="SUPFAM" id="SSF52540">
    <property type="entry name" value="P-loop containing nucleoside triphosphate hydrolases"/>
    <property type="match status" value="1"/>
</dbReference>
<evidence type="ECO:0000256" key="2">
    <source>
        <dbReference type="ARBA" id="ARBA00022695"/>
    </source>
</evidence>
<evidence type="ECO:0000256" key="1">
    <source>
        <dbReference type="ARBA" id="ARBA00022679"/>
    </source>
</evidence>
<evidence type="ECO:0000256" key="3">
    <source>
        <dbReference type="ARBA" id="ARBA00022705"/>
    </source>
</evidence>
<keyword evidence="2 5" id="KW-0548">Nucleotidyltransferase</keyword>
<evidence type="ECO:0000313" key="5">
    <source>
        <dbReference type="EMBL" id="QQA00828.1"/>
    </source>
</evidence>
<dbReference type="InterPro" id="IPR005790">
    <property type="entry name" value="DNA_polIII_delta"/>
</dbReference>
<keyword evidence="3" id="KW-0235">DNA replication</keyword>
<dbReference type="GO" id="GO:0003677">
    <property type="term" value="F:DNA binding"/>
    <property type="evidence" value="ECO:0007669"/>
    <property type="project" value="InterPro"/>
</dbReference>
<dbReference type="GO" id="GO:0006261">
    <property type="term" value="P:DNA-templated DNA replication"/>
    <property type="evidence" value="ECO:0007669"/>
    <property type="project" value="TreeGrafter"/>
</dbReference>
<accession>A0A7T3RCZ0</accession>
<dbReference type="Gene3D" id="1.10.8.60">
    <property type="match status" value="1"/>
</dbReference>
<gene>
    <name evidence="5" type="primary">holA</name>
    <name evidence="5" type="ORF">IWA51_11320</name>
</gene>
<keyword evidence="4" id="KW-0239">DNA-directed DNA polymerase</keyword>
<dbReference type="GO" id="GO:0003887">
    <property type="term" value="F:DNA-directed DNA polymerase activity"/>
    <property type="evidence" value="ECO:0007669"/>
    <property type="project" value="UniProtKB-KW"/>
</dbReference>
<reference evidence="5 6" key="1">
    <citation type="submission" date="2020-11" db="EMBL/GenBank/DDBJ databases">
        <title>Treponema Peruensis nv. sp., first commensal Treponema isolated from human feces.</title>
        <authorList>
            <person name="Belkhou C."/>
            <person name="Raes J."/>
        </authorList>
    </citation>
    <scope>NUCLEOTIDE SEQUENCE [LARGE SCALE GENOMIC DNA]</scope>
    <source>
        <strain evidence="5 6">RCC2812</strain>
    </source>
</reference>
<dbReference type="RefSeq" id="WP_177528705.1">
    <property type="nucleotide sequence ID" value="NZ_CBCSHE010000022.1"/>
</dbReference>
<keyword evidence="1 5" id="KW-0808">Transferase</keyword>
<dbReference type="EC" id="2.7.7.7" evidence="5"/>
<evidence type="ECO:0000313" key="6">
    <source>
        <dbReference type="Proteomes" id="UP000595224"/>
    </source>
</evidence>
<keyword evidence="6" id="KW-1185">Reference proteome</keyword>
<dbReference type="Proteomes" id="UP000595224">
    <property type="component" value="Chromosome"/>
</dbReference>
<dbReference type="AlphaFoldDB" id="A0A7T3RCZ0"/>
<name>A0A7T3RCZ0_9SPIR</name>
<dbReference type="Gene3D" id="3.40.50.300">
    <property type="entry name" value="P-loop containing nucleotide triphosphate hydrolases"/>
    <property type="match status" value="1"/>
</dbReference>
<dbReference type="NCBIfam" id="TIGR01128">
    <property type="entry name" value="holA"/>
    <property type="match status" value="1"/>
</dbReference>
<organism evidence="5 6">
    <name type="scientific">Treponema peruense</name>
    <dbReference type="NCBI Taxonomy" id="2787628"/>
    <lineage>
        <taxon>Bacteria</taxon>
        <taxon>Pseudomonadati</taxon>
        <taxon>Spirochaetota</taxon>
        <taxon>Spirochaetia</taxon>
        <taxon>Spirochaetales</taxon>
        <taxon>Treponemataceae</taxon>
        <taxon>Treponema</taxon>
    </lineage>
</organism>